<evidence type="ECO:0000313" key="3">
    <source>
        <dbReference type="EMBL" id="KAG0659513.1"/>
    </source>
</evidence>
<dbReference type="Gene3D" id="1.10.472.10">
    <property type="entry name" value="Cyclin-like"/>
    <property type="match status" value="2"/>
</dbReference>
<comment type="caution">
    <text evidence="3">The sequence shown here is derived from an EMBL/GenBank/DDBJ whole genome shotgun (WGS) entry which is preliminary data.</text>
</comment>
<reference evidence="3 4" key="1">
    <citation type="submission" date="2020-11" db="EMBL/GenBank/DDBJ databases">
        <title>Kefir isolates.</title>
        <authorList>
            <person name="Marcisauskas S."/>
            <person name="Kim Y."/>
            <person name="Blasche S."/>
        </authorList>
    </citation>
    <scope>NUCLEOTIDE SEQUENCE [LARGE SCALE GENOMIC DNA]</scope>
    <source>
        <strain evidence="3 4">KR</strain>
    </source>
</reference>
<gene>
    <name evidence="3" type="ORF">C6P46_005150</name>
</gene>
<feature type="compositionally biased region" description="Gly residues" evidence="1">
    <location>
        <begin position="603"/>
        <end position="613"/>
    </location>
</feature>
<feature type="compositionally biased region" description="Basic and acidic residues" evidence="1">
    <location>
        <begin position="345"/>
        <end position="356"/>
    </location>
</feature>
<organism evidence="3 4">
    <name type="scientific">Rhodotorula mucilaginosa</name>
    <name type="common">Yeast</name>
    <name type="synonym">Rhodotorula rubra</name>
    <dbReference type="NCBI Taxonomy" id="5537"/>
    <lineage>
        <taxon>Eukaryota</taxon>
        <taxon>Fungi</taxon>
        <taxon>Dikarya</taxon>
        <taxon>Basidiomycota</taxon>
        <taxon>Pucciniomycotina</taxon>
        <taxon>Microbotryomycetes</taxon>
        <taxon>Sporidiobolales</taxon>
        <taxon>Sporidiobolaceae</taxon>
        <taxon>Rhodotorula</taxon>
    </lineage>
</organism>
<sequence length="640" mass="68814">MQLVGVPDPSQPPATAPLAVVRTFRAYYSPLELHHLVHLQAQHPAQAQGQGQHKQLSDHRIELYRQLAAGPRRTIATAQKLYHRFHLHFSLVEFPYHDVSLAALLVASKLEDTLKKLRDIQIAAYQVSNLLEGGSGLGEGDSAAQEAHRPHLIGIERLILQTICFNLNLHRPLGPAPPDDNDARDADNAAAARASLILLDHNDDETSAAASALTTGDGFRTLFRLAASIPSLPLPLRPNPTLAPPPPLATTDFFALPQSQQAPAPSSSSSTTVTNAAASGGGGGDAESDLKSLTRLAYLLLTDLHRTIAPLSYPPHTCAAACIYLAGYLLCSAAAAAAASQQQISDERAQEEEGRDGGAGAGSGAVWDEEMEQNWAGMCESEPDDISDISQTLLDLLISLCPPPPLLAASSSSASHNPSTSSPHLLISPHSSLASPSESSSSLTGPNSATNHNNNGKPTTTTTTTTITSEREKHLLAAGCPNAFTHPALRSPKHSTTVDDLMKVKIRVRAAAAAAAATSKKQQQKRKDLATRDEGEEKEEEGDVGVGDQTQVGLLKRARRWYALDRGLDDVGRIRDEKDLKERIRAEERSERHQQQQQQQLAAGGGGEAGMGMGPTDQERERERRERRERLKPGSVRYRF</sequence>
<dbReference type="SUPFAM" id="SSF47954">
    <property type="entry name" value="Cyclin-like"/>
    <property type="match status" value="2"/>
</dbReference>
<dbReference type="GO" id="GO:0016538">
    <property type="term" value="F:cyclin-dependent protein serine/threonine kinase regulator activity"/>
    <property type="evidence" value="ECO:0007669"/>
    <property type="project" value="InterPro"/>
</dbReference>
<feature type="region of interest" description="Disordered" evidence="1">
    <location>
        <begin position="258"/>
        <end position="287"/>
    </location>
</feature>
<feature type="domain" description="Cyclin N-terminal" evidence="2">
    <location>
        <begin position="72"/>
        <end position="168"/>
    </location>
</feature>
<feature type="region of interest" description="Disordered" evidence="1">
    <location>
        <begin position="345"/>
        <end position="365"/>
    </location>
</feature>
<evidence type="ECO:0000313" key="4">
    <source>
        <dbReference type="Proteomes" id="UP000777482"/>
    </source>
</evidence>
<dbReference type="AlphaFoldDB" id="A0A9P6W177"/>
<feature type="compositionally biased region" description="Low complexity" evidence="1">
    <location>
        <begin position="409"/>
        <end position="443"/>
    </location>
</feature>
<evidence type="ECO:0000259" key="2">
    <source>
        <dbReference type="Pfam" id="PF00134"/>
    </source>
</evidence>
<dbReference type="Proteomes" id="UP000777482">
    <property type="component" value="Unassembled WGS sequence"/>
</dbReference>
<accession>A0A9P6W177</accession>
<dbReference type="EMBL" id="PUHQ01000053">
    <property type="protein sequence ID" value="KAG0659513.1"/>
    <property type="molecule type" value="Genomic_DNA"/>
</dbReference>
<feature type="compositionally biased region" description="Basic and acidic residues" evidence="1">
    <location>
        <begin position="617"/>
        <end position="632"/>
    </location>
</feature>
<dbReference type="InterPro" id="IPR043198">
    <property type="entry name" value="Cyclin/Ssn8"/>
</dbReference>
<dbReference type="PANTHER" id="PTHR10026">
    <property type="entry name" value="CYCLIN"/>
    <property type="match status" value="1"/>
</dbReference>
<dbReference type="InterPro" id="IPR036915">
    <property type="entry name" value="Cyclin-like_sf"/>
</dbReference>
<keyword evidence="4" id="KW-1185">Reference proteome</keyword>
<feature type="region of interest" description="Disordered" evidence="1">
    <location>
        <begin position="576"/>
        <end position="640"/>
    </location>
</feature>
<feature type="compositionally biased region" description="Basic and acidic residues" evidence="1">
    <location>
        <begin position="525"/>
        <end position="535"/>
    </location>
</feature>
<dbReference type="GO" id="GO:0006357">
    <property type="term" value="P:regulation of transcription by RNA polymerase II"/>
    <property type="evidence" value="ECO:0007669"/>
    <property type="project" value="InterPro"/>
</dbReference>
<protein>
    <recommendedName>
        <fullName evidence="2">Cyclin N-terminal domain-containing protein</fullName>
    </recommendedName>
</protein>
<dbReference type="Pfam" id="PF00134">
    <property type="entry name" value="Cyclin_N"/>
    <property type="match status" value="1"/>
</dbReference>
<feature type="compositionally biased region" description="Basic and acidic residues" evidence="1">
    <location>
        <begin position="576"/>
        <end position="594"/>
    </location>
</feature>
<name>A0A9P6W177_RHOMI</name>
<feature type="compositionally biased region" description="Low complexity" evidence="1">
    <location>
        <begin position="258"/>
        <end position="278"/>
    </location>
</feature>
<proteinExistence type="predicted"/>
<feature type="compositionally biased region" description="Polar residues" evidence="1">
    <location>
        <begin position="444"/>
        <end position="458"/>
    </location>
</feature>
<dbReference type="OrthoDB" id="25002at2759"/>
<feature type="region of interest" description="Disordered" evidence="1">
    <location>
        <begin position="514"/>
        <end position="547"/>
    </location>
</feature>
<feature type="region of interest" description="Disordered" evidence="1">
    <location>
        <begin position="409"/>
        <end position="467"/>
    </location>
</feature>
<evidence type="ECO:0000256" key="1">
    <source>
        <dbReference type="SAM" id="MobiDB-lite"/>
    </source>
</evidence>
<dbReference type="InterPro" id="IPR006671">
    <property type="entry name" value="Cyclin_N"/>
</dbReference>